<sequence>MSRRTSPHPTSSPPPGRTPPTVRERLPRILAWGVFSLAMLVLSGVLLADHLMPPATGAPSHALAIVPGQTALDRELAPLLARNPGKTGTIMLPDGLDAFAARAISARQAGRSLDLQYYIWHDDLTGHLLMYEAWKAAERGVRVRLLLDDISISGMDAALLALDVHENIEIRVYNPFRNRDGIARVLEMVQRMFSVTYRMHNKAWIADGQAAVVGGRNVGLEYFGAHQETNFLDLDVLLFGPAVRDASAIFDQFWNSEAVVPIAQLNRKPKRTLDTELAAIKEEARGKLAQRYLRQVDMAPSVRAYFAQELTPFWTDRIRVLSDPPVKWKSSTRTDGLVSHLMDTLRKTERKALLVSPYFVPGDEGVTGFAALVRNRGAHVGVITNSLAANDVLAVHGGYANYRKALLKTGVALYEMRPQALDGGSSLFGSSGASLHTKAFVVDDRHGFIGSFNIDPRSIMLNTEMGVLFDEPALAIALREEYQRLSGRDHSYWVFLDEEDRVRWLDRVADPPVVLEHEPETAWWERGLARVVGWLPVESQL</sequence>
<dbReference type="CDD" id="cd09111">
    <property type="entry name" value="PLDc_ymdC_like_1"/>
    <property type="match status" value="1"/>
</dbReference>
<comment type="caution">
    <text evidence="4">The sequence shown here is derived from an EMBL/GenBank/DDBJ whole genome shotgun (WGS) entry which is preliminary data.</text>
</comment>
<evidence type="ECO:0000256" key="2">
    <source>
        <dbReference type="SAM" id="Phobius"/>
    </source>
</evidence>
<keyword evidence="2" id="KW-0812">Transmembrane</keyword>
<dbReference type="InterPro" id="IPR025202">
    <property type="entry name" value="PLD-like_dom"/>
</dbReference>
<dbReference type="PANTHER" id="PTHR21248">
    <property type="entry name" value="CARDIOLIPIN SYNTHASE"/>
    <property type="match status" value="1"/>
</dbReference>
<dbReference type="PANTHER" id="PTHR21248:SF12">
    <property type="entry name" value="CARDIOLIPIN SYNTHASE C"/>
    <property type="match status" value="1"/>
</dbReference>
<dbReference type="Pfam" id="PF13091">
    <property type="entry name" value="PLDc_2"/>
    <property type="match status" value="2"/>
</dbReference>
<dbReference type="Gene3D" id="3.30.870.10">
    <property type="entry name" value="Endonuclease Chain A"/>
    <property type="match status" value="2"/>
</dbReference>
<protein>
    <submittedName>
        <fullName evidence="4">Phospholipase D family protein</fullName>
    </submittedName>
</protein>
<evidence type="ECO:0000256" key="1">
    <source>
        <dbReference type="SAM" id="MobiDB-lite"/>
    </source>
</evidence>
<evidence type="ECO:0000259" key="3">
    <source>
        <dbReference type="PROSITE" id="PS50035"/>
    </source>
</evidence>
<reference evidence="4 5" key="1">
    <citation type="submission" date="2023-04" db="EMBL/GenBank/DDBJ databases">
        <title>Luteimonas sp. M1R5S59.</title>
        <authorList>
            <person name="Sun J.-Q."/>
        </authorList>
    </citation>
    <scope>NUCLEOTIDE SEQUENCE [LARGE SCALE GENOMIC DNA]</scope>
    <source>
        <strain evidence="4 5">M1R5S59</strain>
    </source>
</reference>
<keyword evidence="2" id="KW-0472">Membrane</keyword>
<evidence type="ECO:0000313" key="5">
    <source>
        <dbReference type="Proteomes" id="UP001156873"/>
    </source>
</evidence>
<organism evidence="4 5">
    <name type="scientific">Luteimonas kalidii</name>
    <dbReference type="NCBI Taxonomy" id="3042025"/>
    <lineage>
        <taxon>Bacteria</taxon>
        <taxon>Pseudomonadati</taxon>
        <taxon>Pseudomonadota</taxon>
        <taxon>Gammaproteobacteria</taxon>
        <taxon>Lysobacterales</taxon>
        <taxon>Lysobacteraceae</taxon>
        <taxon>Luteimonas</taxon>
    </lineage>
</organism>
<name>A0ABT6JUR6_9GAMM</name>
<dbReference type="SUPFAM" id="SSF56024">
    <property type="entry name" value="Phospholipase D/nuclease"/>
    <property type="match status" value="2"/>
</dbReference>
<dbReference type="Proteomes" id="UP001156873">
    <property type="component" value="Unassembled WGS sequence"/>
</dbReference>
<keyword evidence="2" id="KW-1133">Transmembrane helix</keyword>
<feature type="domain" description="PLD phosphodiesterase" evidence="3">
    <location>
        <begin position="431"/>
        <end position="458"/>
    </location>
</feature>
<evidence type="ECO:0000313" key="4">
    <source>
        <dbReference type="EMBL" id="MDH5834223.1"/>
    </source>
</evidence>
<dbReference type="SMART" id="SM00155">
    <property type="entry name" value="PLDc"/>
    <property type="match status" value="2"/>
</dbReference>
<accession>A0ABT6JUR6</accession>
<dbReference type="CDD" id="cd09113">
    <property type="entry name" value="PLDc_ymdC_like_2"/>
    <property type="match status" value="1"/>
</dbReference>
<feature type="domain" description="PLD phosphodiesterase" evidence="3">
    <location>
        <begin position="195"/>
        <end position="222"/>
    </location>
</feature>
<dbReference type="RefSeq" id="WP_280578595.1">
    <property type="nucleotide sequence ID" value="NZ_JARXRO010000015.1"/>
</dbReference>
<dbReference type="PROSITE" id="PS50035">
    <property type="entry name" value="PLD"/>
    <property type="match status" value="2"/>
</dbReference>
<feature type="transmembrane region" description="Helical" evidence="2">
    <location>
        <begin position="29"/>
        <end position="48"/>
    </location>
</feature>
<dbReference type="InterPro" id="IPR001736">
    <property type="entry name" value="PLipase_D/transphosphatidylase"/>
</dbReference>
<feature type="region of interest" description="Disordered" evidence="1">
    <location>
        <begin position="1"/>
        <end position="22"/>
    </location>
</feature>
<proteinExistence type="predicted"/>
<dbReference type="EMBL" id="JARXRO010000015">
    <property type="protein sequence ID" value="MDH5834223.1"/>
    <property type="molecule type" value="Genomic_DNA"/>
</dbReference>
<gene>
    <name evidence="4" type="ORF">QFW81_09835</name>
</gene>
<keyword evidence="5" id="KW-1185">Reference proteome</keyword>